<keyword evidence="2" id="KW-0862">Zinc</keyword>
<feature type="compositionally biased region" description="Basic and acidic residues" evidence="3">
    <location>
        <begin position="459"/>
        <end position="469"/>
    </location>
</feature>
<dbReference type="EMBL" id="SGPK01000059">
    <property type="protein sequence ID" value="THH09571.1"/>
    <property type="molecule type" value="Genomic_DNA"/>
</dbReference>
<evidence type="ECO:0000256" key="1">
    <source>
        <dbReference type="ARBA" id="ARBA00022723"/>
    </source>
</evidence>
<dbReference type="InterPro" id="IPR001370">
    <property type="entry name" value="BIR_rpt"/>
</dbReference>
<evidence type="ECO:0008006" key="6">
    <source>
        <dbReference type="Google" id="ProtNLM"/>
    </source>
</evidence>
<feature type="region of interest" description="Disordered" evidence="3">
    <location>
        <begin position="206"/>
        <end position="505"/>
    </location>
</feature>
<feature type="compositionally biased region" description="Low complexity" evidence="3">
    <location>
        <begin position="306"/>
        <end position="318"/>
    </location>
</feature>
<dbReference type="InterPro" id="IPR051190">
    <property type="entry name" value="Baculoviral_IAP"/>
</dbReference>
<feature type="region of interest" description="Disordered" evidence="3">
    <location>
        <begin position="1"/>
        <end position="27"/>
    </location>
</feature>
<dbReference type="PANTHER" id="PTHR46771">
    <property type="entry name" value="DETERIN"/>
    <property type="match status" value="1"/>
</dbReference>
<dbReference type="GO" id="GO:0046872">
    <property type="term" value="F:metal ion binding"/>
    <property type="evidence" value="ECO:0007669"/>
    <property type="project" value="UniProtKB-KW"/>
</dbReference>
<feature type="region of interest" description="Disordered" evidence="3">
    <location>
        <begin position="530"/>
        <end position="552"/>
    </location>
</feature>
<keyword evidence="1" id="KW-0479">Metal-binding</keyword>
<evidence type="ECO:0000313" key="5">
    <source>
        <dbReference type="Proteomes" id="UP000308199"/>
    </source>
</evidence>
<dbReference type="PROSITE" id="PS50143">
    <property type="entry name" value="BIR_REPEAT_2"/>
    <property type="match status" value="2"/>
</dbReference>
<evidence type="ECO:0000256" key="2">
    <source>
        <dbReference type="ARBA" id="ARBA00022833"/>
    </source>
</evidence>
<reference evidence="4 5" key="1">
    <citation type="submission" date="2019-02" db="EMBL/GenBank/DDBJ databases">
        <title>Genome sequencing of the rare red list fungi Phellinidium pouzarii.</title>
        <authorList>
            <person name="Buettner E."/>
            <person name="Kellner H."/>
        </authorList>
    </citation>
    <scope>NUCLEOTIDE SEQUENCE [LARGE SCALE GENOMIC DNA]</scope>
    <source>
        <strain evidence="4 5">DSM 108285</strain>
    </source>
</reference>
<dbReference type="CDD" id="cd00022">
    <property type="entry name" value="BIR"/>
    <property type="match status" value="2"/>
</dbReference>
<proteinExistence type="predicted"/>
<dbReference type="OrthoDB" id="2196114at2759"/>
<dbReference type="AlphaFoldDB" id="A0A4S4LEF7"/>
<dbReference type="PANTHER" id="PTHR46771:SF5">
    <property type="entry name" value="DETERIN"/>
    <property type="match status" value="1"/>
</dbReference>
<feature type="compositionally biased region" description="Basic and acidic residues" evidence="3">
    <location>
        <begin position="387"/>
        <end position="402"/>
    </location>
</feature>
<dbReference type="Pfam" id="PF00653">
    <property type="entry name" value="BIR"/>
    <property type="match status" value="2"/>
</dbReference>
<gene>
    <name evidence="4" type="ORF">EW145_g1910</name>
</gene>
<accession>A0A4S4LEF7</accession>
<evidence type="ECO:0000313" key="4">
    <source>
        <dbReference type="EMBL" id="THH09571.1"/>
    </source>
</evidence>
<organism evidence="4 5">
    <name type="scientific">Phellinidium pouzarii</name>
    <dbReference type="NCBI Taxonomy" id="167371"/>
    <lineage>
        <taxon>Eukaryota</taxon>
        <taxon>Fungi</taxon>
        <taxon>Dikarya</taxon>
        <taxon>Basidiomycota</taxon>
        <taxon>Agaricomycotina</taxon>
        <taxon>Agaricomycetes</taxon>
        <taxon>Hymenochaetales</taxon>
        <taxon>Hymenochaetaceae</taxon>
        <taxon>Phellinidium</taxon>
    </lineage>
</organism>
<feature type="compositionally biased region" description="Basic and acidic residues" evidence="3">
    <location>
        <begin position="486"/>
        <end position="505"/>
    </location>
</feature>
<feature type="compositionally biased region" description="Basic and acidic residues" evidence="3">
    <location>
        <begin position="328"/>
        <end position="364"/>
    </location>
</feature>
<feature type="compositionally biased region" description="Acidic residues" evidence="3">
    <location>
        <begin position="281"/>
        <end position="291"/>
    </location>
</feature>
<dbReference type="Proteomes" id="UP000308199">
    <property type="component" value="Unassembled WGS sequence"/>
</dbReference>
<sequence length="649" mass="72055">METFDGRLRSFNKPKSKSSSSKTAWPYQQSFSANPKSLAEAGFFFKPSKDEPDNVQCFICKKELGGWDEEDNPFEIHVNKCPKCPWAIARCSLEFDVDSDGNFSLKDAGRLPSNKVLEKARLDTFGGKQKWWPHDSVKNHGATSKKMAKAGFVYTPQSPGDDTATCFYCDLSLSGWDAEDDPIEEHQKRESRSDSACHFFQAVVQSSSQDCQETSKATSRKSRSAKQLKSDSVFDDQQAPAKSRSTSKKGKQKQVQSTASATAAPGLEKSVEPLPVQNDLGESEDLEEDDDPILKVKPAPRKSTRKPLSSKPKTSSTRNSKQRMATLSEKDEKFSEFEKPARTRNRSESGKNKEKLADKEKDKPPSNVDGKVAKPYEDTATVDIQEPEGKRKEEKNQKDVARARSRSKSKPLSVADAQAKPDMSESYVKPPLRTKISDIAEVSDEYMEEEEEPEPEPEPVEKQASEPHKQTHAKKAAPLAAAPLEAQEKDVDLISECKDDPTRAEGEIVAHTAGPTPAPMLQPASEIRFQTPLQPPEPTTPIPLSNSPENHDLPSSVNNVDPKAGTTAFQTSVLTEAGPSPLSLFLPPLATSPLEYASRLTDSERAMTVEQWIRHEMVLQHERLRADGERRIEAFRVHAIEVRARIEAL</sequence>
<comment type="caution">
    <text evidence="4">The sequence shown here is derived from an EMBL/GenBank/DDBJ whole genome shotgun (WGS) entry which is preliminary data.</text>
</comment>
<feature type="compositionally biased region" description="Acidic residues" evidence="3">
    <location>
        <begin position="441"/>
        <end position="458"/>
    </location>
</feature>
<keyword evidence="5" id="KW-1185">Reference proteome</keyword>
<evidence type="ECO:0000256" key="3">
    <source>
        <dbReference type="SAM" id="MobiDB-lite"/>
    </source>
</evidence>
<dbReference type="Gene3D" id="1.10.1170.10">
    <property type="entry name" value="Inhibitor Of Apoptosis Protein (2mihbC-IAP-1), Chain A"/>
    <property type="match status" value="2"/>
</dbReference>
<protein>
    <recommendedName>
        <fullName evidence="6">BIR-domain-containing protein</fullName>
    </recommendedName>
</protein>
<dbReference type="SUPFAM" id="SSF57924">
    <property type="entry name" value="Inhibitor of apoptosis (IAP) repeat"/>
    <property type="match status" value="2"/>
</dbReference>
<dbReference type="SMART" id="SM00238">
    <property type="entry name" value="BIR"/>
    <property type="match status" value="2"/>
</dbReference>
<name>A0A4S4LEF7_9AGAM</name>